<protein>
    <submittedName>
        <fullName evidence="1">Uncharacterized protein</fullName>
    </submittedName>
</protein>
<proteinExistence type="predicted"/>
<dbReference type="AlphaFoldDB" id="A0A2P2R3T4"/>
<organism evidence="1">
    <name type="scientific">Rhizophora mucronata</name>
    <name type="common">Asiatic mangrove</name>
    <dbReference type="NCBI Taxonomy" id="61149"/>
    <lineage>
        <taxon>Eukaryota</taxon>
        <taxon>Viridiplantae</taxon>
        <taxon>Streptophyta</taxon>
        <taxon>Embryophyta</taxon>
        <taxon>Tracheophyta</taxon>
        <taxon>Spermatophyta</taxon>
        <taxon>Magnoliopsida</taxon>
        <taxon>eudicotyledons</taxon>
        <taxon>Gunneridae</taxon>
        <taxon>Pentapetalae</taxon>
        <taxon>rosids</taxon>
        <taxon>fabids</taxon>
        <taxon>Malpighiales</taxon>
        <taxon>Rhizophoraceae</taxon>
        <taxon>Rhizophora</taxon>
    </lineage>
</organism>
<dbReference type="EMBL" id="GGEC01093445">
    <property type="protein sequence ID" value="MBX73929.1"/>
    <property type="molecule type" value="Transcribed_RNA"/>
</dbReference>
<evidence type="ECO:0000313" key="1">
    <source>
        <dbReference type="EMBL" id="MBX73929.1"/>
    </source>
</evidence>
<sequence>MKLPKSTLLNDYVWILTIKIAKICYVCYWQY</sequence>
<reference evidence="1" key="1">
    <citation type="submission" date="2018-02" db="EMBL/GenBank/DDBJ databases">
        <title>Rhizophora mucronata_Transcriptome.</title>
        <authorList>
            <person name="Meera S.P."/>
            <person name="Sreeshan A."/>
            <person name="Augustine A."/>
        </authorList>
    </citation>
    <scope>NUCLEOTIDE SEQUENCE</scope>
    <source>
        <tissue evidence="1">Leaf</tissue>
    </source>
</reference>
<name>A0A2P2R3T4_RHIMU</name>
<accession>A0A2P2R3T4</accession>